<keyword evidence="2" id="KW-0336">GPI-anchor</keyword>
<dbReference type="RefSeq" id="XP_025371635.1">
    <property type="nucleotide sequence ID" value="XM_025510981.1"/>
</dbReference>
<evidence type="ECO:0000256" key="1">
    <source>
        <dbReference type="ARBA" id="ARBA00004609"/>
    </source>
</evidence>
<dbReference type="CDD" id="cd10977">
    <property type="entry name" value="CE4_PuuE_SpCDA1"/>
    <property type="match status" value="1"/>
</dbReference>
<dbReference type="OrthoDB" id="9970124at2759"/>
<dbReference type="InterPro" id="IPR011330">
    <property type="entry name" value="Glyco_hydro/deAcase_b/a-brl"/>
</dbReference>
<dbReference type="InterPro" id="IPR017625">
    <property type="entry name" value="PuuE"/>
</dbReference>
<evidence type="ECO:0000313" key="7">
    <source>
        <dbReference type="Proteomes" id="UP000245783"/>
    </source>
</evidence>
<dbReference type="AlphaFoldDB" id="A0A316WA00"/>
<dbReference type="Proteomes" id="UP000245783">
    <property type="component" value="Unassembled WGS sequence"/>
</dbReference>
<feature type="compositionally biased region" description="Basic and acidic residues" evidence="4">
    <location>
        <begin position="1"/>
        <end position="11"/>
    </location>
</feature>
<evidence type="ECO:0000256" key="4">
    <source>
        <dbReference type="SAM" id="MobiDB-lite"/>
    </source>
</evidence>
<feature type="domain" description="NodB homology" evidence="5">
    <location>
        <begin position="74"/>
        <end position="313"/>
    </location>
</feature>
<sequence>MQAHTKDHGSRDLPGPYGRHLPDPKWPNGAHLALSFVVNYEEGGEHTLLNGDAHSEAFLTENGATGTTRPSRTLGVESAYEYGSHRGFWRILDLFEKQGLSFTCWAIGRAVELNPQVVDAMQSAGCEVASHSYRWIDYNDVPEAEERSHVHKTIDVISQASKSSTPPLGWYTGRQSLQTRRIVYETYRERGLADQLYDNDAYDEDLPYWVPCPSPAVAANASAQESDAPLLVLPYTLDTNDMKFAQTPGFATSEHFFTYLRDAFDVLYEEGKSGSPRMMTVGLHCRVIGRPGRFAGLLRFIEYVKKKERVWITTRRDIAAHWRTNHPPPSLPTSDA</sequence>
<dbReference type="EMBL" id="KZ819361">
    <property type="protein sequence ID" value="PWN44475.1"/>
    <property type="molecule type" value="Genomic_DNA"/>
</dbReference>
<dbReference type="PANTHER" id="PTHR43123">
    <property type="entry name" value="POLYSACCHARIDE DEACETYLASE-RELATED"/>
    <property type="match status" value="1"/>
</dbReference>
<dbReference type="GO" id="GO:0098552">
    <property type="term" value="C:side of membrane"/>
    <property type="evidence" value="ECO:0007669"/>
    <property type="project" value="UniProtKB-KW"/>
</dbReference>
<reference evidence="6 7" key="1">
    <citation type="journal article" date="2018" name="Mol. Biol. Evol.">
        <title>Broad Genomic Sampling Reveals a Smut Pathogenic Ancestry of the Fungal Clade Ustilaginomycotina.</title>
        <authorList>
            <person name="Kijpornyongpan T."/>
            <person name="Mondo S.J."/>
            <person name="Barry K."/>
            <person name="Sandor L."/>
            <person name="Lee J."/>
            <person name="Lipzen A."/>
            <person name="Pangilinan J."/>
            <person name="LaButti K."/>
            <person name="Hainaut M."/>
            <person name="Henrissat B."/>
            <person name="Grigoriev I.V."/>
            <person name="Spatafora J.W."/>
            <person name="Aime M.C."/>
        </authorList>
    </citation>
    <scope>NUCLEOTIDE SEQUENCE [LARGE SCALE GENOMIC DNA]</scope>
    <source>
        <strain evidence="6 7">MCA 4658</strain>
    </source>
</reference>
<accession>A0A316WA00</accession>
<dbReference type="SUPFAM" id="SSF88713">
    <property type="entry name" value="Glycoside hydrolase/deacetylase"/>
    <property type="match status" value="1"/>
</dbReference>
<comment type="subcellular location">
    <subcellularLocation>
        <location evidence="1">Cell membrane</location>
        <topology evidence="1">Lipid-anchor</topology>
        <topology evidence="1">GPI-anchor</topology>
    </subcellularLocation>
</comment>
<dbReference type="Pfam" id="PF01522">
    <property type="entry name" value="Polysacc_deac_1"/>
    <property type="match status" value="1"/>
</dbReference>
<dbReference type="GO" id="GO:0016810">
    <property type="term" value="F:hydrolase activity, acting on carbon-nitrogen (but not peptide) bonds"/>
    <property type="evidence" value="ECO:0007669"/>
    <property type="project" value="InterPro"/>
</dbReference>
<feature type="region of interest" description="Disordered" evidence="4">
    <location>
        <begin position="1"/>
        <end position="22"/>
    </location>
</feature>
<proteinExistence type="predicted"/>
<evidence type="ECO:0000259" key="5">
    <source>
        <dbReference type="PROSITE" id="PS51677"/>
    </source>
</evidence>
<name>A0A316WA00_9BASI</name>
<evidence type="ECO:0000313" key="6">
    <source>
        <dbReference type="EMBL" id="PWN44475.1"/>
    </source>
</evidence>
<dbReference type="PANTHER" id="PTHR43123:SF1">
    <property type="entry name" value="POLYSACCHARIDE DEACETYLASE-RELATED"/>
    <property type="match status" value="1"/>
</dbReference>
<dbReference type="InParanoid" id="A0A316WA00"/>
<dbReference type="InterPro" id="IPR002509">
    <property type="entry name" value="NODB_dom"/>
</dbReference>
<dbReference type="GeneID" id="37032851"/>
<keyword evidence="7" id="KW-1185">Reference proteome</keyword>
<gene>
    <name evidence="6" type="ORF">IE81DRAFT_21236</name>
</gene>
<dbReference type="GO" id="GO:0005975">
    <property type="term" value="P:carbohydrate metabolic process"/>
    <property type="evidence" value="ECO:0007669"/>
    <property type="project" value="InterPro"/>
</dbReference>
<keyword evidence="2" id="KW-0325">Glycoprotein</keyword>
<dbReference type="PROSITE" id="PS51677">
    <property type="entry name" value="NODB"/>
    <property type="match status" value="1"/>
</dbReference>
<keyword evidence="2" id="KW-0472">Membrane</keyword>
<protein>
    <submittedName>
        <fullName evidence="6">Chitin deacetylase Cda1</fullName>
    </submittedName>
</protein>
<evidence type="ECO:0000256" key="2">
    <source>
        <dbReference type="ARBA" id="ARBA00022622"/>
    </source>
</evidence>
<dbReference type="STRING" id="1522189.A0A316WA00"/>
<evidence type="ECO:0000256" key="3">
    <source>
        <dbReference type="ARBA" id="ARBA00023288"/>
    </source>
</evidence>
<dbReference type="GO" id="GO:0005886">
    <property type="term" value="C:plasma membrane"/>
    <property type="evidence" value="ECO:0007669"/>
    <property type="project" value="UniProtKB-SubCell"/>
</dbReference>
<organism evidence="6 7">
    <name type="scientific">Ceraceosorus guamensis</name>
    <dbReference type="NCBI Taxonomy" id="1522189"/>
    <lineage>
        <taxon>Eukaryota</taxon>
        <taxon>Fungi</taxon>
        <taxon>Dikarya</taxon>
        <taxon>Basidiomycota</taxon>
        <taxon>Ustilaginomycotina</taxon>
        <taxon>Exobasidiomycetes</taxon>
        <taxon>Ceraceosorales</taxon>
        <taxon>Ceraceosoraceae</taxon>
        <taxon>Ceraceosorus</taxon>
    </lineage>
</organism>
<keyword evidence="3" id="KW-0449">Lipoprotein</keyword>
<dbReference type="Gene3D" id="3.20.20.370">
    <property type="entry name" value="Glycoside hydrolase/deacetylase"/>
    <property type="match status" value="1"/>
</dbReference>